<evidence type="ECO:0000256" key="2">
    <source>
        <dbReference type="ARBA" id="ARBA00022448"/>
    </source>
</evidence>
<feature type="domain" description="Major facilitator superfamily (MFS) profile" evidence="7">
    <location>
        <begin position="12"/>
        <end position="284"/>
    </location>
</feature>
<proteinExistence type="predicted"/>
<feature type="non-terminal residue" evidence="8">
    <location>
        <position position="284"/>
    </location>
</feature>
<sequence length="284" mass="30616">MATGRERSELEVIAFLAFIGMSVAFGIDATLPAFDEMRPDVGLPPGSNRITLAVTVYFLGMAAGQVVYGPVADRFGRAPTLRIGMVIYALGATGSMLATDFEFLLASRLVWGLGASAATLMNLTILRDLYTGDRMARVMSTITAVFLVGPVVVPLIAEGILRTMSWRWVYAVGIVLAAAITAWGIRFGETLDPANRRPLRVRPTIDAFRRVVTCRRTVLYASALLFADGAFLIFLGSTQQVFEVVYDRADEFAVLFAASAIVFAVGFLAINPAIGRWGAHPVGV</sequence>
<evidence type="ECO:0000256" key="6">
    <source>
        <dbReference type="SAM" id="Phobius"/>
    </source>
</evidence>
<keyword evidence="3 6" id="KW-0812">Transmembrane</keyword>
<dbReference type="AlphaFoldDB" id="A0A381TZK2"/>
<dbReference type="PANTHER" id="PTHR23502:SF132">
    <property type="entry name" value="POLYAMINE TRANSPORTER 2-RELATED"/>
    <property type="match status" value="1"/>
</dbReference>
<dbReference type="GO" id="GO:0022857">
    <property type="term" value="F:transmembrane transporter activity"/>
    <property type="evidence" value="ECO:0007669"/>
    <property type="project" value="InterPro"/>
</dbReference>
<accession>A0A381TZK2</accession>
<dbReference type="PROSITE" id="PS50850">
    <property type="entry name" value="MFS"/>
    <property type="match status" value="1"/>
</dbReference>
<feature type="transmembrane region" description="Helical" evidence="6">
    <location>
        <begin position="12"/>
        <end position="30"/>
    </location>
</feature>
<evidence type="ECO:0000256" key="1">
    <source>
        <dbReference type="ARBA" id="ARBA00004141"/>
    </source>
</evidence>
<evidence type="ECO:0000259" key="7">
    <source>
        <dbReference type="PROSITE" id="PS50850"/>
    </source>
</evidence>
<comment type="subcellular location">
    <subcellularLocation>
        <location evidence="1">Membrane</location>
        <topology evidence="1">Multi-pass membrane protein</topology>
    </subcellularLocation>
</comment>
<keyword evidence="4 6" id="KW-1133">Transmembrane helix</keyword>
<keyword evidence="5 6" id="KW-0472">Membrane</keyword>
<feature type="transmembrane region" description="Helical" evidence="6">
    <location>
        <begin position="168"/>
        <end position="187"/>
    </location>
</feature>
<dbReference type="InterPro" id="IPR011701">
    <property type="entry name" value="MFS"/>
</dbReference>
<dbReference type="Gene3D" id="1.20.1720.10">
    <property type="entry name" value="Multidrug resistance protein D"/>
    <property type="match status" value="1"/>
</dbReference>
<feature type="transmembrane region" description="Helical" evidence="6">
    <location>
        <begin position="80"/>
        <end position="99"/>
    </location>
</feature>
<dbReference type="InterPro" id="IPR020846">
    <property type="entry name" value="MFS_dom"/>
</dbReference>
<dbReference type="GO" id="GO:0005886">
    <property type="term" value="C:plasma membrane"/>
    <property type="evidence" value="ECO:0007669"/>
    <property type="project" value="TreeGrafter"/>
</dbReference>
<name>A0A381TZK2_9ZZZZ</name>
<feature type="transmembrane region" description="Helical" evidence="6">
    <location>
        <begin position="105"/>
        <end position="126"/>
    </location>
</feature>
<gene>
    <name evidence="8" type="ORF">METZ01_LOCUS74276</name>
</gene>
<dbReference type="InterPro" id="IPR036259">
    <property type="entry name" value="MFS_trans_sf"/>
</dbReference>
<dbReference type="SUPFAM" id="SSF103473">
    <property type="entry name" value="MFS general substrate transporter"/>
    <property type="match status" value="1"/>
</dbReference>
<dbReference type="Pfam" id="PF07690">
    <property type="entry name" value="MFS_1"/>
    <property type="match status" value="1"/>
</dbReference>
<reference evidence="8" key="1">
    <citation type="submission" date="2018-05" db="EMBL/GenBank/DDBJ databases">
        <authorList>
            <person name="Lanie J.A."/>
            <person name="Ng W.-L."/>
            <person name="Kazmierczak K.M."/>
            <person name="Andrzejewski T.M."/>
            <person name="Davidsen T.M."/>
            <person name="Wayne K.J."/>
            <person name="Tettelin H."/>
            <person name="Glass J.I."/>
            <person name="Rusch D."/>
            <person name="Podicherti R."/>
            <person name="Tsui H.-C.T."/>
            <person name="Winkler M.E."/>
        </authorList>
    </citation>
    <scope>NUCLEOTIDE SEQUENCE</scope>
</reference>
<evidence type="ECO:0000256" key="4">
    <source>
        <dbReference type="ARBA" id="ARBA00022989"/>
    </source>
</evidence>
<keyword evidence="2" id="KW-0813">Transport</keyword>
<evidence type="ECO:0000256" key="3">
    <source>
        <dbReference type="ARBA" id="ARBA00022692"/>
    </source>
</evidence>
<organism evidence="8">
    <name type="scientific">marine metagenome</name>
    <dbReference type="NCBI Taxonomy" id="408172"/>
    <lineage>
        <taxon>unclassified sequences</taxon>
        <taxon>metagenomes</taxon>
        <taxon>ecological metagenomes</taxon>
    </lineage>
</organism>
<dbReference type="EMBL" id="UINC01005453">
    <property type="protein sequence ID" value="SVA21422.1"/>
    <property type="molecule type" value="Genomic_DNA"/>
</dbReference>
<feature type="transmembrane region" description="Helical" evidence="6">
    <location>
        <begin position="138"/>
        <end position="156"/>
    </location>
</feature>
<evidence type="ECO:0000256" key="5">
    <source>
        <dbReference type="ARBA" id="ARBA00023136"/>
    </source>
</evidence>
<evidence type="ECO:0000313" key="8">
    <source>
        <dbReference type="EMBL" id="SVA21422.1"/>
    </source>
</evidence>
<dbReference type="PANTHER" id="PTHR23502">
    <property type="entry name" value="MAJOR FACILITATOR SUPERFAMILY"/>
    <property type="match status" value="1"/>
</dbReference>
<protein>
    <recommendedName>
        <fullName evidence="7">Major facilitator superfamily (MFS) profile domain-containing protein</fullName>
    </recommendedName>
</protein>
<feature type="transmembrane region" description="Helical" evidence="6">
    <location>
        <begin position="252"/>
        <end position="270"/>
    </location>
</feature>
<feature type="transmembrane region" description="Helical" evidence="6">
    <location>
        <begin position="50"/>
        <end position="68"/>
    </location>
</feature>
<feature type="transmembrane region" description="Helical" evidence="6">
    <location>
        <begin position="218"/>
        <end position="237"/>
    </location>
</feature>